<proteinExistence type="predicted"/>
<dbReference type="PANTHER" id="PTHR35754:SF2">
    <property type="entry name" value="ATP SYNTHASE SUBUNIT B"/>
    <property type="match status" value="1"/>
</dbReference>
<name>A0AAU8JIN3_9CYAN</name>
<evidence type="ECO:0000313" key="1">
    <source>
        <dbReference type="EMBL" id="XCM39107.1"/>
    </source>
</evidence>
<reference evidence="1" key="1">
    <citation type="submission" date="2024-07" db="EMBL/GenBank/DDBJ databases">
        <authorList>
            <person name="Kim Y.J."/>
            <person name="Jeong J.Y."/>
        </authorList>
    </citation>
    <scope>NUCLEOTIDE SEQUENCE</scope>
    <source>
        <strain evidence="1">GIHE-MW2</strain>
    </source>
</reference>
<dbReference type="EMBL" id="CP159837">
    <property type="protein sequence ID" value="XCM39107.1"/>
    <property type="molecule type" value="Genomic_DNA"/>
</dbReference>
<sequence>MIQSLLNNPDPANCHWEFIKDVTVTNEMLIPSVSYWSLQKSISNLQGITGFYFPLLSISEEDSPQILPILMFVEATIYQADEEYERHVSDPNFLSQHILTLRDVLIQLNLFDEQIETELFTNGLTYYRLEQQFCSGLISSQEDINKASLFKCYDFGIMQRILLKLTNQSYDEDFLLTCRLSDQICKICADLIDYKKDISQNVINTYRMFVRLYGTDAPQHLRHYIESLNSNLQQRLKLLEQTKPELSQRFIELWKEDLKLDNMWNAETKEFAVPEIPEPILEDWSAFSP</sequence>
<accession>A0AAU8JIN3</accession>
<dbReference type="PANTHER" id="PTHR35754">
    <property type="entry name" value="ATP SYNTHASE SUBUNIT B"/>
    <property type="match status" value="1"/>
</dbReference>
<organism evidence="1">
    <name type="scientific">Planktothricoides raciborskii GIHE-MW2</name>
    <dbReference type="NCBI Taxonomy" id="2792601"/>
    <lineage>
        <taxon>Bacteria</taxon>
        <taxon>Bacillati</taxon>
        <taxon>Cyanobacteriota</taxon>
        <taxon>Cyanophyceae</taxon>
        <taxon>Oscillatoriophycideae</taxon>
        <taxon>Oscillatoriales</taxon>
        <taxon>Oscillatoriaceae</taxon>
        <taxon>Planktothricoides</taxon>
    </lineage>
</organism>
<protein>
    <submittedName>
        <fullName evidence="1">Uncharacterized protein</fullName>
    </submittedName>
</protein>
<dbReference type="RefSeq" id="WP_190879578.1">
    <property type="nucleotide sequence ID" value="NZ_CP159837.1"/>
</dbReference>
<dbReference type="AlphaFoldDB" id="A0AAU8JIN3"/>
<gene>
    <name evidence="1" type="ORF">ABWT76_002004</name>
</gene>